<dbReference type="RefSeq" id="WP_040932738.1">
    <property type="nucleotide sequence ID" value="NZ_JARQGC010000412.1"/>
</dbReference>
<gene>
    <name evidence="1" type="ORF">P7H09_14750</name>
</gene>
<dbReference type="EMBL" id="JARQGV010000004">
    <property type="protein sequence ID" value="MDT2252477.1"/>
    <property type="molecule type" value="Genomic_DNA"/>
</dbReference>
<sequence length="117" mass="13343">MSAYDTPSKECPYCGSECEADWVDVGVGMVQCGPYHCQECGASEMGPEQREWYEFIDGRLVWKDCHPYNDKEIETGWYDPNNGKKISPYANTVNGVLVDHKTAKLMYDIGLLDEKKY</sequence>
<reference evidence="1" key="2">
    <citation type="submission" date="2023-03" db="EMBL/GenBank/DDBJ databases">
        <authorList>
            <person name="Obshta O."/>
            <person name="Zabrodski M.W."/>
            <person name="Soomro T."/>
            <person name="Wilson G."/>
            <person name="Masood F."/>
            <person name="Thebeau J."/>
            <person name="Bezerra Da Silva M.C."/>
            <person name="Raza F."/>
            <person name="Biganski S."/>
            <person name="Jose M."/>
            <person name="Camilli M."/>
            <person name="Kozii I.V."/>
            <person name="Kozii R.V."/>
            <person name="Simko E."/>
            <person name="Wood S.C."/>
        </authorList>
    </citation>
    <scope>NUCLEOTIDE SEQUENCE</scope>
    <source>
        <strain evidence="1">PL001</strain>
    </source>
</reference>
<comment type="caution">
    <text evidence="1">The sequence shown here is derived from an EMBL/GenBank/DDBJ whole genome shotgun (WGS) entry which is preliminary data.</text>
</comment>
<evidence type="ECO:0000313" key="1">
    <source>
        <dbReference type="EMBL" id="MDT2252477.1"/>
    </source>
</evidence>
<organism evidence="1 2">
    <name type="scientific">Paenibacillus larvae</name>
    <dbReference type="NCBI Taxonomy" id="1464"/>
    <lineage>
        <taxon>Bacteria</taxon>
        <taxon>Bacillati</taxon>
        <taxon>Bacillota</taxon>
        <taxon>Bacilli</taxon>
        <taxon>Bacillales</taxon>
        <taxon>Paenibacillaceae</taxon>
        <taxon>Paenibacillus</taxon>
    </lineage>
</organism>
<evidence type="ECO:0000313" key="2">
    <source>
        <dbReference type="Proteomes" id="UP001259239"/>
    </source>
</evidence>
<dbReference type="AlphaFoldDB" id="A0AAP5N320"/>
<accession>A0AAP5N320</accession>
<dbReference type="Proteomes" id="UP001259239">
    <property type="component" value="Unassembled WGS sequence"/>
</dbReference>
<reference evidence="1" key="1">
    <citation type="journal article" date="2023" name="J. Vet. Diagn. Invest.">
        <title>Oxytetracycline-resistant Paenibacillus larvae identified in commercial beekeeping operations in Saskatchewan using pooled honey sampling.</title>
        <authorList>
            <person name="Obshta O."/>
            <person name="Zabrodski M.W."/>
            <person name="Soomro T."/>
            <person name="Wilson G."/>
            <person name="Masood F."/>
            <person name="Thebeau J."/>
            <person name="Silva M.C.B."/>
            <person name="Biganski S."/>
            <person name="Kozii I.V."/>
            <person name="Koziy R.V."/>
            <person name="Raza M.F."/>
            <person name="Jose M.S."/>
            <person name="Simko E."/>
            <person name="Wood S.C."/>
        </authorList>
    </citation>
    <scope>NUCLEOTIDE SEQUENCE</scope>
    <source>
        <strain evidence="1">PL001</strain>
    </source>
</reference>
<proteinExistence type="predicted"/>
<protein>
    <submittedName>
        <fullName evidence="1">Uncharacterized protein</fullName>
    </submittedName>
</protein>
<name>A0AAP5N320_9BACL</name>